<dbReference type="AlphaFoldDB" id="A0A1B0GB16"/>
<proteinExistence type="predicted"/>
<feature type="region of interest" description="Disordered" evidence="1">
    <location>
        <begin position="74"/>
        <end position="109"/>
    </location>
</feature>
<accession>A0A1B0GB16</accession>
<evidence type="ECO:0000313" key="3">
    <source>
        <dbReference type="Proteomes" id="UP000092444"/>
    </source>
</evidence>
<feature type="compositionally biased region" description="Basic residues" evidence="1">
    <location>
        <begin position="85"/>
        <end position="109"/>
    </location>
</feature>
<dbReference type="Proteomes" id="UP000092444">
    <property type="component" value="Unassembled WGS sequence"/>
</dbReference>
<evidence type="ECO:0000256" key="1">
    <source>
        <dbReference type="SAM" id="MobiDB-lite"/>
    </source>
</evidence>
<protein>
    <submittedName>
        <fullName evidence="2">Uncharacterized protein</fullName>
    </submittedName>
</protein>
<organism evidence="2 3">
    <name type="scientific">Glossina morsitans morsitans</name>
    <name type="common">Savannah tsetse fly</name>
    <dbReference type="NCBI Taxonomy" id="37546"/>
    <lineage>
        <taxon>Eukaryota</taxon>
        <taxon>Metazoa</taxon>
        <taxon>Ecdysozoa</taxon>
        <taxon>Arthropoda</taxon>
        <taxon>Hexapoda</taxon>
        <taxon>Insecta</taxon>
        <taxon>Pterygota</taxon>
        <taxon>Neoptera</taxon>
        <taxon>Endopterygota</taxon>
        <taxon>Diptera</taxon>
        <taxon>Brachycera</taxon>
        <taxon>Muscomorpha</taxon>
        <taxon>Hippoboscoidea</taxon>
        <taxon>Glossinidae</taxon>
        <taxon>Glossina</taxon>
    </lineage>
</organism>
<dbReference type="PhylomeDB" id="A0A1B0GB16"/>
<sequence length="109" mass="12638">MAARDEIVDEIVRILSDTREEIPVEDVYKSVRKRCESNRPKEEFDRAIGEAVNLGVVLHRNTLEYKGVIVNEDEDEAGPSDCYGRNRRGGRRKRSPSRRQSKSRSQIHR</sequence>
<dbReference type="VEuPathDB" id="VectorBase:GMOY010500"/>
<dbReference type="EMBL" id="CCAG010006525">
    <property type="status" value="NOT_ANNOTATED_CDS"/>
    <property type="molecule type" value="Genomic_DNA"/>
</dbReference>
<keyword evidence="3" id="KW-1185">Reference proteome</keyword>
<evidence type="ECO:0000313" key="2">
    <source>
        <dbReference type="EnsemblMetazoa" id="GMOY010500-PA"/>
    </source>
</evidence>
<name>A0A1B0GB16_GLOMM</name>
<dbReference type="EnsemblMetazoa" id="GMOY010500-RA">
    <property type="protein sequence ID" value="GMOY010500-PA"/>
    <property type="gene ID" value="GMOY010500"/>
</dbReference>
<reference evidence="2" key="1">
    <citation type="submission" date="2020-05" db="UniProtKB">
        <authorList>
            <consortium name="EnsemblMetazoa"/>
        </authorList>
    </citation>
    <scope>IDENTIFICATION</scope>
    <source>
        <strain evidence="2">Yale</strain>
    </source>
</reference>